<evidence type="ECO:0000256" key="2">
    <source>
        <dbReference type="SAM" id="Phobius"/>
    </source>
</evidence>
<reference evidence="3 4" key="1">
    <citation type="submission" date="2013-07" db="EMBL/GenBank/DDBJ databases">
        <authorList>
            <person name="Weinstock G."/>
            <person name="Sodergren E."/>
            <person name="Wylie T."/>
            <person name="Fulton L."/>
            <person name="Fulton R."/>
            <person name="Fronick C."/>
            <person name="O'Laughlin M."/>
            <person name="Godfrey J."/>
            <person name="Miner T."/>
            <person name="Herter B."/>
            <person name="Appelbaum E."/>
            <person name="Cordes M."/>
            <person name="Lek S."/>
            <person name="Wollam A."/>
            <person name="Pepin K.H."/>
            <person name="Palsikar V.B."/>
            <person name="Mitreva M."/>
            <person name="Wilson R.K."/>
        </authorList>
    </citation>
    <scope>NUCLEOTIDE SEQUENCE [LARGE SCALE GENOMIC DNA]</scope>
    <source>
        <strain evidence="3 4">ATCC 27760</strain>
    </source>
</reference>
<name>U2KXM5_9FIRM</name>
<dbReference type="EMBL" id="AWVF01000093">
    <property type="protein sequence ID" value="ERJ96870.1"/>
    <property type="molecule type" value="Genomic_DNA"/>
</dbReference>
<gene>
    <name evidence="3" type="ORF">RUMCAL_00797</name>
</gene>
<sequence>MKRKYKKALQDCFEPPAPQRKAQFLQQIQAEQSQDTATPLFFQRYPKWIRQSAMVFCAAAVLGIGYGAYQAFFDSRDQLEVVPPQETTITAWIDPATTTVTSQSMTSFTAETTRTTVTTGEKNSAETVLATAENTLSSSTSTVSKHTTSHQVPEKSTSDSKQTTISVSTVRRSDTTTAKAVVTSVAYTTTRKRTTTGTKQMTTPLASTAVASEHTTAAQTTTRYMDGKNDIQTVTTRADSCEPMQTKDYTVQPPCSYTVAKHVWEVASVGITFDTLSDLIAKSDTIVLGTTNAVTYTSIQGQPWIQVDVKLEMVFDSAKELHYGDCISIYIKGGYMPMTEYLSYIGETPEQWNMTAEQAAETSLFENNGDISLPKVGETLLYFLNDGGDAVPDGAYVRYSEFYWKNGVYFNSDANNPLTFTGSELVDAIHKFN</sequence>
<comment type="caution">
    <text evidence="3">The sequence shown here is derived from an EMBL/GenBank/DDBJ whole genome shotgun (WGS) entry which is preliminary data.</text>
</comment>
<keyword evidence="4" id="KW-1185">Reference proteome</keyword>
<organism evidence="3 4">
    <name type="scientific">Ruminococcus callidus ATCC 27760</name>
    <dbReference type="NCBI Taxonomy" id="411473"/>
    <lineage>
        <taxon>Bacteria</taxon>
        <taxon>Bacillati</taxon>
        <taxon>Bacillota</taxon>
        <taxon>Clostridia</taxon>
        <taxon>Eubacteriales</taxon>
        <taxon>Oscillospiraceae</taxon>
        <taxon>Ruminococcus</taxon>
    </lineage>
</organism>
<keyword evidence="2" id="KW-1133">Transmembrane helix</keyword>
<dbReference type="AlphaFoldDB" id="U2KXM5"/>
<dbReference type="STRING" id="411473.RUMCAL_00797"/>
<keyword evidence="2" id="KW-0472">Membrane</keyword>
<proteinExistence type="predicted"/>
<protein>
    <submittedName>
        <fullName evidence="3">Uncharacterized protein</fullName>
    </submittedName>
</protein>
<dbReference type="HOGENOM" id="CLU_632956_0_0_9"/>
<keyword evidence="2" id="KW-0812">Transmembrane</keyword>
<evidence type="ECO:0000256" key="1">
    <source>
        <dbReference type="SAM" id="MobiDB-lite"/>
    </source>
</evidence>
<feature type="region of interest" description="Disordered" evidence="1">
    <location>
        <begin position="133"/>
        <end position="168"/>
    </location>
</feature>
<feature type="transmembrane region" description="Helical" evidence="2">
    <location>
        <begin position="53"/>
        <end position="73"/>
    </location>
</feature>
<dbReference type="Proteomes" id="UP000016662">
    <property type="component" value="Unassembled WGS sequence"/>
</dbReference>
<evidence type="ECO:0000313" key="3">
    <source>
        <dbReference type="EMBL" id="ERJ96870.1"/>
    </source>
</evidence>
<dbReference type="PATRIC" id="fig|411473.3.peg.647"/>
<dbReference type="eggNOG" id="ENOG5033G36">
    <property type="taxonomic scope" value="Bacteria"/>
</dbReference>
<evidence type="ECO:0000313" key="4">
    <source>
        <dbReference type="Proteomes" id="UP000016662"/>
    </source>
</evidence>
<dbReference type="RefSeq" id="WP_021682259.1">
    <property type="nucleotide sequence ID" value="NZ_KI260408.1"/>
</dbReference>
<accession>U2KXM5</accession>
<feature type="compositionally biased region" description="Low complexity" evidence="1">
    <location>
        <begin position="135"/>
        <end position="146"/>
    </location>
</feature>